<accession>A0A918VWI0</accession>
<comment type="caution">
    <text evidence="2">The sequence shown here is derived from an EMBL/GenBank/DDBJ whole genome shotgun (WGS) entry which is preliminary data.</text>
</comment>
<sequence>MRATVLDAFSLNYRVTVVEDGCFDRAQANHAINLCDMHAKYANVMPSEEVISYFNGLSQGMFDLPSGAGMERMEAAE</sequence>
<proteinExistence type="predicted"/>
<dbReference type="EMBL" id="BMZE01000003">
    <property type="protein sequence ID" value="GHA29881.1"/>
    <property type="molecule type" value="Genomic_DNA"/>
</dbReference>
<dbReference type="Proteomes" id="UP000646579">
    <property type="component" value="Unassembled WGS sequence"/>
</dbReference>
<feature type="domain" description="Isochorismatase-like" evidence="1">
    <location>
        <begin position="2"/>
        <end position="49"/>
    </location>
</feature>
<dbReference type="InterPro" id="IPR000868">
    <property type="entry name" value="Isochorismatase-like_dom"/>
</dbReference>
<dbReference type="AlphaFoldDB" id="A0A918VWI0"/>
<dbReference type="SUPFAM" id="SSF52499">
    <property type="entry name" value="Isochorismatase-like hydrolases"/>
    <property type="match status" value="1"/>
</dbReference>
<name>A0A918VWI0_9HYPH</name>
<dbReference type="Gene3D" id="3.40.50.850">
    <property type="entry name" value="Isochorismatase-like"/>
    <property type="match status" value="1"/>
</dbReference>
<organism evidence="2 3">
    <name type="scientific">Devosia pacifica</name>
    <dbReference type="NCBI Taxonomy" id="1335967"/>
    <lineage>
        <taxon>Bacteria</taxon>
        <taxon>Pseudomonadati</taxon>
        <taxon>Pseudomonadota</taxon>
        <taxon>Alphaproteobacteria</taxon>
        <taxon>Hyphomicrobiales</taxon>
        <taxon>Devosiaceae</taxon>
        <taxon>Devosia</taxon>
    </lineage>
</organism>
<gene>
    <name evidence="2" type="ORF">GCM10007989_26930</name>
</gene>
<evidence type="ECO:0000313" key="2">
    <source>
        <dbReference type="EMBL" id="GHA29881.1"/>
    </source>
</evidence>
<dbReference type="InterPro" id="IPR036380">
    <property type="entry name" value="Isochorismatase-like_sf"/>
</dbReference>
<evidence type="ECO:0000259" key="1">
    <source>
        <dbReference type="Pfam" id="PF00857"/>
    </source>
</evidence>
<reference evidence="2" key="2">
    <citation type="submission" date="2020-09" db="EMBL/GenBank/DDBJ databases">
        <authorList>
            <person name="Sun Q."/>
            <person name="Kim S."/>
        </authorList>
    </citation>
    <scope>NUCLEOTIDE SEQUENCE</scope>
    <source>
        <strain evidence="2">KCTC 32437</strain>
    </source>
</reference>
<reference evidence="2" key="1">
    <citation type="journal article" date="2014" name="Int. J. Syst. Evol. Microbiol.">
        <title>Complete genome sequence of Corynebacterium casei LMG S-19264T (=DSM 44701T), isolated from a smear-ripened cheese.</title>
        <authorList>
            <consortium name="US DOE Joint Genome Institute (JGI-PGF)"/>
            <person name="Walter F."/>
            <person name="Albersmeier A."/>
            <person name="Kalinowski J."/>
            <person name="Ruckert C."/>
        </authorList>
    </citation>
    <scope>NUCLEOTIDE SEQUENCE</scope>
    <source>
        <strain evidence="2">KCTC 32437</strain>
    </source>
</reference>
<protein>
    <recommendedName>
        <fullName evidence="1">Isochorismatase-like domain-containing protein</fullName>
    </recommendedName>
</protein>
<keyword evidence="3" id="KW-1185">Reference proteome</keyword>
<dbReference type="Pfam" id="PF00857">
    <property type="entry name" value="Isochorismatase"/>
    <property type="match status" value="1"/>
</dbReference>
<evidence type="ECO:0000313" key="3">
    <source>
        <dbReference type="Proteomes" id="UP000646579"/>
    </source>
</evidence>